<dbReference type="InterPro" id="IPR036291">
    <property type="entry name" value="NAD(P)-bd_dom_sf"/>
</dbReference>
<evidence type="ECO:0000259" key="2">
    <source>
        <dbReference type="Pfam" id="PF01408"/>
    </source>
</evidence>
<proteinExistence type="inferred from homology"/>
<name>A0A8G1ULW1_9ACTN</name>
<feature type="domain" description="Gfo/Idh/MocA-like oxidoreductase N-terminal" evidence="2">
    <location>
        <begin position="319"/>
        <end position="405"/>
    </location>
</feature>
<dbReference type="Pfam" id="PF02894">
    <property type="entry name" value="GFO_IDH_MocA_C"/>
    <property type="match status" value="1"/>
</dbReference>
<dbReference type="Gene3D" id="3.30.360.10">
    <property type="entry name" value="Dihydrodipicolinate Reductase, domain 2"/>
    <property type="match status" value="3"/>
</dbReference>
<feature type="domain" description="GFO/IDH/MocA-like oxidoreductase" evidence="4">
    <location>
        <begin position="414"/>
        <end position="469"/>
    </location>
</feature>
<dbReference type="GO" id="GO:0000166">
    <property type="term" value="F:nucleotide binding"/>
    <property type="evidence" value="ECO:0007669"/>
    <property type="project" value="InterPro"/>
</dbReference>
<comment type="caution">
    <text evidence="5">The sequence shown here is derived from an EMBL/GenBank/DDBJ whole genome shotgun (WGS) entry which is preliminary data.</text>
</comment>
<accession>A0A8G1ULW1</accession>
<dbReference type="InterPro" id="IPR055170">
    <property type="entry name" value="GFO_IDH_MocA-like_dom"/>
</dbReference>
<dbReference type="AlphaFoldDB" id="A0A8G1ULW1"/>
<dbReference type="EMBL" id="RJVJ01000001">
    <property type="protein sequence ID" value="ROR46418.1"/>
    <property type="molecule type" value="Genomic_DNA"/>
</dbReference>
<evidence type="ECO:0000259" key="3">
    <source>
        <dbReference type="Pfam" id="PF02894"/>
    </source>
</evidence>
<evidence type="ECO:0000256" key="1">
    <source>
        <dbReference type="ARBA" id="ARBA00010928"/>
    </source>
</evidence>
<evidence type="ECO:0000313" key="5">
    <source>
        <dbReference type="EMBL" id="ROR46418.1"/>
    </source>
</evidence>
<protein>
    <submittedName>
        <fullName evidence="5">Putative dehydrogenase</fullName>
    </submittedName>
</protein>
<dbReference type="Pfam" id="PF22725">
    <property type="entry name" value="GFO_IDH_MocA_C3"/>
    <property type="match status" value="2"/>
</dbReference>
<dbReference type="PANTHER" id="PTHR43377">
    <property type="entry name" value="BILIVERDIN REDUCTASE A"/>
    <property type="match status" value="1"/>
</dbReference>
<feature type="domain" description="Gfo/Idh/MocA-like oxidoreductase C-terminal" evidence="3">
    <location>
        <begin position="485"/>
        <end position="577"/>
    </location>
</feature>
<feature type="domain" description="Gfo/Idh/MocA-like oxidoreductase N-terminal" evidence="2">
    <location>
        <begin position="3"/>
        <end position="70"/>
    </location>
</feature>
<dbReference type="SUPFAM" id="SSF55347">
    <property type="entry name" value="Glyceraldehyde-3-phosphate dehydrogenase-like, C-terminal domain"/>
    <property type="match status" value="2"/>
</dbReference>
<organism evidence="5 6">
    <name type="scientific">Kitasatospora cineracea</name>
    <dbReference type="NCBI Taxonomy" id="88074"/>
    <lineage>
        <taxon>Bacteria</taxon>
        <taxon>Bacillati</taxon>
        <taxon>Actinomycetota</taxon>
        <taxon>Actinomycetes</taxon>
        <taxon>Kitasatosporales</taxon>
        <taxon>Streptomycetaceae</taxon>
        <taxon>Kitasatospora</taxon>
    </lineage>
</organism>
<dbReference type="Pfam" id="PF01408">
    <property type="entry name" value="GFO_IDH_MocA"/>
    <property type="match status" value="2"/>
</dbReference>
<evidence type="ECO:0000259" key="4">
    <source>
        <dbReference type="Pfam" id="PF22725"/>
    </source>
</evidence>
<gene>
    <name evidence="5" type="ORF">EDD39_4687</name>
</gene>
<dbReference type="InterPro" id="IPR000683">
    <property type="entry name" value="Gfo/Idh/MocA-like_OxRdtase_N"/>
</dbReference>
<evidence type="ECO:0000313" key="6">
    <source>
        <dbReference type="Proteomes" id="UP000267408"/>
    </source>
</evidence>
<feature type="domain" description="GFO/IDH/MocA-like oxidoreductase" evidence="4">
    <location>
        <begin position="80"/>
        <end position="198"/>
    </location>
</feature>
<dbReference type="InterPro" id="IPR004104">
    <property type="entry name" value="Gfo/Idh/MocA-like_OxRdtase_C"/>
</dbReference>
<dbReference type="PANTHER" id="PTHR43377:SF1">
    <property type="entry name" value="BILIVERDIN REDUCTASE A"/>
    <property type="match status" value="1"/>
</dbReference>
<reference evidence="5 6" key="1">
    <citation type="submission" date="2018-11" db="EMBL/GenBank/DDBJ databases">
        <title>Sequencing the genomes of 1000 actinobacteria strains.</title>
        <authorList>
            <person name="Klenk H.-P."/>
        </authorList>
    </citation>
    <scope>NUCLEOTIDE SEQUENCE [LARGE SCALE GENOMIC DNA]</scope>
    <source>
        <strain evidence="5 6">DSM 44780</strain>
    </source>
</reference>
<sequence length="580" mass="61621">MSAAASLANLLAQCELVDVCTPTGTHKKLVLAAVGAGRDVVREKPLAMSIEDTEEAAAAADDAGVHLFPAHVVRYFPEHEALHRAVTAGTVGTPAVLCFTRATAYPTWAAWFHNDEQPGGILTDQMIHDFDYARSLAGEVGRVHAEVWESTENGVRIAAGTAVLTHVSGAVSYVHGLWGQPGTPFRTTFRVAGSDGVLQHDTADTAAFRVTAELAAGPGEDERIPASWLTENPYTAELRDFATAAATGRPARESARTGRTVAPALTDPIDQIHEEEARGGGAMKVGLLPFAHTHALSYAALLRDMDGVELLIADPDGTDPEHLRGKELADHLGVAYALSYEDLFAWQPDAVVVCAENARHRELVELAARHGADMLCEKPHATTPEDARAMIDACAAAGVRLAVAHPARFGPAYAALRADARSGQRGRILAVRGANFGRLTDDTRAWFSDHELAGGGALMDHTVHVADLLDGTHATIDCSWSQPLHHPHWSDVELRVVGEKATVELTASGQLVSGYDEANRRSTVHAWSPDLDHALLSTFLHGPAEGAVDVPDGEAGLRALRIVTAGYAAARTGQPVPTGY</sequence>
<comment type="similarity">
    <text evidence="1">Belongs to the Gfo/Idh/MocA family.</text>
</comment>
<dbReference type="Proteomes" id="UP000267408">
    <property type="component" value="Unassembled WGS sequence"/>
</dbReference>
<dbReference type="InterPro" id="IPR051450">
    <property type="entry name" value="Gfo/Idh/MocA_Oxidoreductases"/>
</dbReference>
<dbReference type="SUPFAM" id="SSF51735">
    <property type="entry name" value="NAD(P)-binding Rossmann-fold domains"/>
    <property type="match status" value="2"/>
</dbReference>
<dbReference type="Gene3D" id="3.40.50.720">
    <property type="entry name" value="NAD(P)-binding Rossmann-like Domain"/>
    <property type="match status" value="2"/>
</dbReference>
<dbReference type="OrthoDB" id="9792085at2"/>